<dbReference type="SUPFAM" id="SSF51430">
    <property type="entry name" value="NAD(P)-linked oxidoreductase"/>
    <property type="match status" value="1"/>
</dbReference>
<dbReference type="CDD" id="cd19071">
    <property type="entry name" value="AKR_AKR1-5-like"/>
    <property type="match status" value="1"/>
</dbReference>
<dbReference type="PRINTS" id="PR00069">
    <property type="entry name" value="ALDKETRDTASE"/>
</dbReference>
<reference evidence="2 3" key="1">
    <citation type="submission" date="2017-06" db="EMBL/GenBank/DDBJ databases">
        <title>Genome Sequencing of the methanotroph Methylovulum psychrotolerants str. HV10-M2 isolated from a high-altitude environment.</title>
        <authorList>
            <person name="Mateos-Rivera A."/>
        </authorList>
    </citation>
    <scope>NUCLEOTIDE SEQUENCE [LARGE SCALE GENOMIC DNA]</scope>
    <source>
        <strain evidence="2 3">HV10_M2</strain>
    </source>
</reference>
<proteinExistence type="predicted"/>
<accession>A0A1Z4BU30</accession>
<sequence length="291" mass="32326">MSQPQLSISPLIDHRGVSVPTFLYGTAWKEDLTEALTYQALKAGFLGIDTANQRRHYYEAAIGKAVQQAVVDGLCQRSGLFLQSKFTFVSSQDHRLPYDPKADYSTQVRQSLASSLEHLQTDYLDSYILHGPAARQGLVDADWQVWRTMENLCHTGVVKLLGISNVSFGQLHSLLAEAEIKPAFVQNRCYARSQWDAEIRALCEANGIRYQGFSLLTANSTELQQAPILKMAQRLGCTVAQLVFRFALQIGMIPLTGSSNAQHLHDDLASYRLPELGLADMITIEQIGVQP</sequence>
<feature type="domain" description="NADP-dependent oxidoreductase" evidence="1">
    <location>
        <begin position="35"/>
        <end position="286"/>
    </location>
</feature>
<dbReference type="InterPro" id="IPR020471">
    <property type="entry name" value="AKR"/>
</dbReference>
<evidence type="ECO:0000313" key="2">
    <source>
        <dbReference type="EMBL" id="ASF44821.1"/>
    </source>
</evidence>
<gene>
    <name evidence="2" type="ORF">CEK71_01380</name>
</gene>
<dbReference type="OrthoDB" id="9804790at2"/>
<evidence type="ECO:0000313" key="3">
    <source>
        <dbReference type="Proteomes" id="UP000197019"/>
    </source>
</evidence>
<name>A0A1Z4BU30_9GAMM</name>
<dbReference type="InterPro" id="IPR023210">
    <property type="entry name" value="NADP_OxRdtase_dom"/>
</dbReference>
<dbReference type="PANTHER" id="PTHR11732">
    <property type="entry name" value="ALDO/KETO REDUCTASE"/>
    <property type="match status" value="1"/>
</dbReference>
<dbReference type="Proteomes" id="UP000197019">
    <property type="component" value="Chromosome"/>
</dbReference>
<dbReference type="Pfam" id="PF00248">
    <property type="entry name" value="Aldo_ket_red"/>
    <property type="match status" value="1"/>
</dbReference>
<evidence type="ECO:0000259" key="1">
    <source>
        <dbReference type="Pfam" id="PF00248"/>
    </source>
</evidence>
<organism evidence="2 3">
    <name type="scientific">Methylovulum psychrotolerans</name>
    <dbReference type="NCBI Taxonomy" id="1704499"/>
    <lineage>
        <taxon>Bacteria</taxon>
        <taxon>Pseudomonadati</taxon>
        <taxon>Pseudomonadota</taxon>
        <taxon>Gammaproteobacteria</taxon>
        <taxon>Methylococcales</taxon>
        <taxon>Methylococcaceae</taxon>
        <taxon>Methylovulum</taxon>
    </lineage>
</organism>
<dbReference type="GO" id="GO:0016491">
    <property type="term" value="F:oxidoreductase activity"/>
    <property type="evidence" value="ECO:0007669"/>
    <property type="project" value="InterPro"/>
</dbReference>
<dbReference type="InterPro" id="IPR036812">
    <property type="entry name" value="NAD(P)_OxRdtase_dom_sf"/>
</dbReference>
<dbReference type="RefSeq" id="WP_088617704.1">
    <property type="nucleotide sequence ID" value="NZ_CP022129.1"/>
</dbReference>
<keyword evidence="3" id="KW-1185">Reference proteome</keyword>
<dbReference type="Gene3D" id="3.20.20.100">
    <property type="entry name" value="NADP-dependent oxidoreductase domain"/>
    <property type="match status" value="1"/>
</dbReference>
<dbReference type="AlphaFoldDB" id="A0A1Z4BU30"/>
<dbReference type="EMBL" id="CP022129">
    <property type="protein sequence ID" value="ASF44821.1"/>
    <property type="molecule type" value="Genomic_DNA"/>
</dbReference>
<protein>
    <submittedName>
        <fullName evidence="2">Xylose reductase</fullName>
    </submittedName>
</protein>
<dbReference type="KEGG" id="mpsy:CEK71_01380"/>